<dbReference type="OrthoDB" id="5799306at2759"/>
<proteinExistence type="predicted"/>
<organism evidence="3 4">
    <name type="scientific">Caenorhabditis angaria</name>
    <dbReference type="NCBI Taxonomy" id="860376"/>
    <lineage>
        <taxon>Eukaryota</taxon>
        <taxon>Metazoa</taxon>
        <taxon>Ecdysozoa</taxon>
        <taxon>Nematoda</taxon>
        <taxon>Chromadorea</taxon>
        <taxon>Rhabditida</taxon>
        <taxon>Rhabditina</taxon>
        <taxon>Rhabditomorpha</taxon>
        <taxon>Rhabditoidea</taxon>
        <taxon>Rhabditidae</taxon>
        <taxon>Peloderinae</taxon>
        <taxon>Caenorhabditis</taxon>
    </lineage>
</organism>
<name>A0A9P1IS61_9PELO</name>
<evidence type="ECO:0000313" key="4">
    <source>
        <dbReference type="Proteomes" id="UP001152747"/>
    </source>
</evidence>
<evidence type="ECO:0000256" key="1">
    <source>
        <dbReference type="SAM" id="MobiDB-lite"/>
    </source>
</evidence>
<feature type="region of interest" description="Disordered" evidence="1">
    <location>
        <begin position="193"/>
        <end position="213"/>
    </location>
</feature>
<accession>A0A9P1IS61</accession>
<evidence type="ECO:0000259" key="2">
    <source>
        <dbReference type="PROSITE" id="PS50280"/>
    </source>
</evidence>
<evidence type="ECO:0000313" key="3">
    <source>
        <dbReference type="EMBL" id="CAI5450171.1"/>
    </source>
</evidence>
<dbReference type="Pfam" id="PF00856">
    <property type="entry name" value="SET"/>
    <property type="match status" value="1"/>
</dbReference>
<sequence>MHFEDEDYYLYLLTTEDFRPEALESLKLHNNEEDEEMTKNDETKPQNPLKAAKMSLKIRRALRYFADSANAREIILLGRKALEDSPNSEIRPIFADPTDPLSRIASKSNKCGLFATRPIKANEFILVSIEAFLASPEEVGRNTRGRILHGVSLYQGLKHDFGFFDVVEVPKEERKRKRRNSVARFEPAVKRGRGESASFPLPATSSSNSEDDEEDEASIFEKYIMCVDFRTACAKSQAIRRNCRPNCIIQYVLLDQRMEIFITAIRDVEENEELTIAHDFDYFYSTKMLNCAHYFDAHNLCEAEINRRNTIQRFVDAAKEQRNAPTTSQNL</sequence>
<dbReference type="SUPFAM" id="SSF82199">
    <property type="entry name" value="SET domain"/>
    <property type="match status" value="1"/>
</dbReference>
<dbReference type="InterPro" id="IPR001214">
    <property type="entry name" value="SET_dom"/>
</dbReference>
<dbReference type="PROSITE" id="PS50280">
    <property type="entry name" value="SET"/>
    <property type="match status" value="1"/>
</dbReference>
<dbReference type="Proteomes" id="UP001152747">
    <property type="component" value="Unassembled WGS sequence"/>
</dbReference>
<feature type="domain" description="SET" evidence="2">
    <location>
        <begin position="86"/>
        <end position="279"/>
    </location>
</feature>
<protein>
    <recommendedName>
        <fullName evidence="2">SET domain-containing protein</fullName>
    </recommendedName>
</protein>
<dbReference type="Gene3D" id="2.170.270.10">
    <property type="entry name" value="SET domain"/>
    <property type="match status" value="1"/>
</dbReference>
<reference evidence="3" key="1">
    <citation type="submission" date="2022-11" db="EMBL/GenBank/DDBJ databases">
        <authorList>
            <person name="Kikuchi T."/>
        </authorList>
    </citation>
    <scope>NUCLEOTIDE SEQUENCE</scope>
    <source>
        <strain evidence="3">PS1010</strain>
    </source>
</reference>
<keyword evidence="4" id="KW-1185">Reference proteome</keyword>
<dbReference type="InterPro" id="IPR046341">
    <property type="entry name" value="SET_dom_sf"/>
</dbReference>
<dbReference type="EMBL" id="CANHGI010000005">
    <property type="protein sequence ID" value="CAI5450171.1"/>
    <property type="molecule type" value="Genomic_DNA"/>
</dbReference>
<dbReference type="SMART" id="SM00317">
    <property type="entry name" value="SET"/>
    <property type="match status" value="1"/>
</dbReference>
<comment type="caution">
    <text evidence="3">The sequence shown here is derived from an EMBL/GenBank/DDBJ whole genome shotgun (WGS) entry which is preliminary data.</text>
</comment>
<dbReference type="AlphaFoldDB" id="A0A9P1IS61"/>
<gene>
    <name evidence="3" type="ORF">CAMP_LOCUS12808</name>
</gene>